<name>A0AAV3ZCI2_9GAST</name>
<reference evidence="2 3" key="1">
    <citation type="journal article" date="2021" name="Elife">
        <title>Chloroplast acquisition without the gene transfer in kleptoplastic sea slugs, Plakobranchus ocellatus.</title>
        <authorList>
            <person name="Maeda T."/>
            <person name="Takahashi S."/>
            <person name="Yoshida T."/>
            <person name="Shimamura S."/>
            <person name="Takaki Y."/>
            <person name="Nagai Y."/>
            <person name="Toyoda A."/>
            <person name="Suzuki Y."/>
            <person name="Arimoto A."/>
            <person name="Ishii H."/>
            <person name="Satoh N."/>
            <person name="Nishiyama T."/>
            <person name="Hasebe M."/>
            <person name="Maruyama T."/>
            <person name="Minagawa J."/>
            <person name="Obokata J."/>
            <person name="Shigenobu S."/>
        </authorList>
    </citation>
    <scope>NUCLEOTIDE SEQUENCE [LARGE SCALE GENOMIC DNA]</scope>
</reference>
<evidence type="ECO:0000313" key="2">
    <source>
        <dbReference type="EMBL" id="GFN92274.1"/>
    </source>
</evidence>
<dbReference type="Proteomes" id="UP000735302">
    <property type="component" value="Unassembled WGS sequence"/>
</dbReference>
<organism evidence="2 3">
    <name type="scientific">Plakobranchus ocellatus</name>
    <dbReference type="NCBI Taxonomy" id="259542"/>
    <lineage>
        <taxon>Eukaryota</taxon>
        <taxon>Metazoa</taxon>
        <taxon>Spiralia</taxon>
        <taxon>Lophotrochozoa</taxon>
        <taxon>Mollusca</taxon>
        <taxon>Gastropoda</taxon>
        <taxon>Heterobranchia</taxon>
        <taxon>Euthyneura</taxon>
        <taxon>Panpulmonata</taxon>
        <taxon>Sacoglossa</taxon>
        <taxon>Placobranchoidea</taxon>
        <taxon>Plakobranchidae</taxon>
        <taxon>Plakobranchus</taxon>
    </lineage>
</organism>
<gene>
    <name evidence="2" type="ORF">PoB_001878000</name>
</gene>
<proteinExistence type="predicted"/>
<dbReference type="EMBL" id="BLXT01002238">
    <property type="protein sequence ID" value="GFN92274.1"/>
    <property type="molecule type" value="Genomic_DNA"/>
</dbReference>
<feature type="compositionally biased region" description="Low complexity" evidence="1">
    <location>
        <begin position="1"/>
        <end position="13"/>
    </location>
</feature>
<comment type="caution">
    <text evidence="2">The sequence shown here is derived from an EMBL/GenBank/DDBJ whole genome shotgun (WGS) entry which is preliminary data.</text>
</comment>
<sequence>MSSKMSSNVSSMSRTHQRAPTLHTRFSSGFDLTVLSRMQNTRLRYNRAILDSRSNSRSSRVDSILNEDFESGSKQQVVSFFIPEGKNGAVSTLVHLMILIPVPNWAPAAREKWHVVKDLPNIVKVVALCREMISRFGALEKR</sequence>
<accession>A0AAV3ZCI2</accession>
<keyword evidence="3" id="KW-1185">Reference proteome</keyword>
<dbReference type="AlphaFoldDB" id="A0AAV3ZCI2"/>
<evidence type="ECO:0000313" key="3">
    <source>
        <dbReference type="Proteomes" id="UP000735302"/>
    </source>
</evidence>
<feature type="region of interest" description="Disordered" evidence="1">
    <location>
        <begin position="1"/>
        <end position="20"/>
    </location>
</feature>
<evidence type="ECO:0000256" key="1">
    <source>
        <dbReference type="SAM" id="MobiDB-lite"/>
    </source>
</evidence>
<protein>
    <submittedName>
        <fullName evidence="2">Uncharacterized protein</fullName>
    </submittedName>
</protein>